<gene>
    <name evidence="5" type="ORF">RIMI_LOCUS11050117</name>
</gene>
<dbReference type="InterPro" id="IPR001315">
    <property type="entry name" value="CARD"/>
</dbReference>
<keyword evidence="6" id="KW-1185">Reference proteome</keyword>
<dbReference type="Proteomes" id="UP001176940">
    <property type="component" value="Unassembled WGS sequence"/>
</dbReference>
<keyword evidence="1" id="KW-0597">Phosphoprotein</keyword>
<dbReference type="PROSITE" id="PS50209">
    <property type="entry name" value="CARD"/>
    <property type="match status" value="1"/>
</dbReference>
<name>A0ABN9LMK7_9NEOB</name>
<sequence length="228" mass="26785">MTTQSQTDPELMGLEDEELWEMIERHRCKIVQRLSPERLTPYLRQARVIDAMDEEDILHCAKFSTRAMRMGHLLDVLHTRGKNGAIAFLESLMLLNPRFYTLITGKEANKDPNSFTKLIDSSQLSIFLMNTLSSLQEELMQEKQVKGTLVHHLHKMREKQQQLKEEGESMRSMEHENQRLRREMDAQSQMISKLKDEQYELSMRYSHALQEKDSVQSRNSELQDQTFG</sequence>
<accession>A0ABN9LMK7</accession>
<feature type="compositionally biased region" description="Polar residues" evidence="3">
    <location>
        <begin position="216"/>
        <end position="228"/>
    </location>
</feature>
<evidence type="ECO:0000256" key="2">
    <source>
        <dbReference type="ARBA" id="ARBA00023054"/>
    </source>
</evidence>
<dbReference type="EMBL" id="CAUEEQ010024550">
    <property type="protein sequence ID" value="CAJ0945870.1"/>
    <property type="molecule type" value="Genomic_DNA"/>
</dbReference>
<evidence type="ECO:0000256" key="1">
    <source>
        <dbReference type="ARBA" id="ARBA00022553"/>
    </source>
</evidence>
<evidence type="ECO:0000313" key="6">
    <source>
        <dbReference type="Proteomes" id="UP001176940"/>
    </source>
</evidence>
<dbReference type="PANTHER" id="PTHR14559:SF1">
    <property type="entry name" value="CASPASE RECRUITMENT DOMAIN-CONTAINING PROTEIN 14"/>
    <property type="match status" value="1"/>
</dbReference>
<dbReference type="SUPFAM" id="SSF47986">
    <property type="entry name" value="DEATH domain"/>
    <property type="match status" value="1"/>
</dbReference>
<dbReference type="Gene3D" id="1.10.533.10">
    <property type="entry name" value="Death Domain, Fas"/>
    <property type="match status" value="1"/>
</dbReference>
<dbReference type="Pfam" id="PF00619">
    <property type="entry name" value="CARD"/>
    <property type="match status" value="1"/>
</dbReference>
<evidence type="ECO:0000259" key="4">
    <source>
        <dbReference type="PROSITE" id="PS50209"/>
    </source>
</evidence>
<feature type="domain" description="CARD" evidence="4">
    <location>
        <begin position="15"/>
        <end position="107"/>
    </location>
</feature>
<evidence type="ECO:0000256" key="3">
    <source>
        <dbReference type="SAM" id="MobiDB-lite"/>
    </source>
</evidence>
<keyword evidence="2" id="KW-0175">Coiled coil</keyword>
<dbReference type="PANTHER" id="PTHR14559">
    <property type="entry name" value="CASPASE RECRUITMENT DOMAIN FAMILY"/>
    <property type="match status" value="1"/>
</dbReference>
<reference evidence="5" key="1">
    <citation type="submission" date="2023-07" db="EMBL/GenBank/DDBJ databases">
        <authorList>
            <person name="Stuckert A."/>
        </authorList>
    </citation>
    <scope>NUCLEOTIDE SEQUENCE</scope>
</reference>
<evidence type="ECO:0000313" key="5">
    <source>
        <dbReference type="EMBL" id="CAJ0945870.1"/>
    </source>
</evidence>
<dbReference type="InterPro" id="IPR011029">
    <property type="entry name" value="DEATH-like_dom_sf"/>
</dbReference>
<feature type="compositionally biased region" description="Basic and acidic residues" evidence="3">
    <location>
        <begin position="158"/>
        <end position="185"/>
    </location>
</feature>
<feature type="region of interest" description="Disordered" evidence="3">
    <location>
        <begin position="209"/>
        <end position="228"/>
    </location>
</feature>
<organism evidence="5 6">
    <name type="scientific">Ranitomeya imitator</name>
    <name type="common">mimic poison frog</name>
    <dbReference type="NCBI Taxonomy" id="111125"/>
    <lineage>
        <taxon>Eukaryota</taxon>
        <taxon>Metazoa</taxon>
        <taxon>Chordata</taxon>
        <taxon>Craniata</taxon>
        <taxon>Vertebrata</taxon>
        <taxon>Euteleostomi</taxon>
        <taxon>Amphibia</taxon>
        <taxon>Batrachia</taxon>
        <taxon>Anura</taxon>
        <taxon>Neobatrachia</taxon>
        <taxon>Hyloidea</taxon>
        <taxon>Dendrobatidae</taxon>
        <taxon>Dendrobatinae</taxon>
        <taxon>Ranitomeya</taxon>
    </lineage>
</organism>
<proteinExistence type="predicted"/>
<protein>
    <recommendedName>
        <fullName evidence="4">CARD domain-containing protein</fullName>
    </recommendedName>
</protein>
<feature type="region of interest" description="Disordered" evidence="3">
    <location>
        <begin position="157"/>
        <end position="193"/>
    </location>
</feature>
<comment type="caution">
    <text evidence="5">The sequence shown here is derived from an EMBL/GenBank/DDBJ whole genome shotgun (WGS) entry which is preliminary data.</text>
</comment>